<comment type="subcellular location">
    <subcellularLocation>
        <location evidence="1">Membrane</location>
    </subcellularLocation>
</comment>
<keyword evidence="2" id="KW-0349">Heme</keyword>
<feature type="transmembrane region" description="Helical" evidence="8">
    <location>
        <begin position="113"/>
        <end position="133"/>
    </location>
</feature>
<protein>
    <submittedName>
        <fullName evidence="9">Succinate dehydrogenase / fumarate reductase cytochrome b subunit</fullName>
    </submittedName>
</protein>
<dbReference type="NCBIfam" id="TIGR02046">
    <property type="entry name" value="sdhC_b558_fam"/>
    <property type="match status" value="1"/>
</dbReference>
<evidence type="ECO:0000256" key="6">
    <source>
        <dbReference type="ARBA" id="ARBA00023004"/>
    </source>
</evidence>
<dbReference type="Pfam" id="PF01127">
    <property type="entry name" value="Sdh_cyt"/>
    <property type="match status" value="1"/>
</dbReference>
<evidence type="ECO:0000313" key="9">
    <source>
        <dbReference type="EMBL" id="PFG36869.1"/>
    </source>
</evidence>
<name>A0A2A9EF69_9MICO</name>
<gene>
    <name evidence="9" type="ORF">ATL41_1609</name>
</gene>
<keyword evidence="7 8" id="KW-0472">Membrane</keyword>
<dbReference type="RefSeq" id="WP_245854696.1">
    <property type="nucleotide sequence ID" value="NZ_PDJH01000001.1"/>
</dbReference>
<organism evidence="9 10">
    <name type="scientific">Flavimobilis soli</name>
    <dbReference type="NCBI Taxonomy" id="442709"/>
    <lineage>
        <taxon>Bacteria</taxon>
        <taxon>Bacillati</taxon>
        <taxon>Actinomycetota</taxon>
        <taxon>Actinomycetes</taxon>
        <taxon>Micrococcales</taxon>
        <taxon>Jonesiaceae</taxon>
        <taxon>Flavimobilis</taxon>
    </lineage>
</organism>
<dbReference type="InterPro" id="IPR000701">
    <property type="entry name" value="SuccDH_FuR_B_TM-su"/>
</dbReference>
<evidence type="ECO:0000256" key="8">
    <source>
        <dbReference type="SAM" id="Phobius"/>
    </source>
</evidence>
<sequence length="234" mass="25745">MTDQRIRKSPKIPSWALKVTMAITGTIFVLFVFVHMVGNLKAFIGPEDYNHYALFFHTALYPLLPVDAMLWILRIVLSVSLVLHVGAAVTIARRARASRGSFRRKKLNLRSFGARNMLVSGFVILGFLVFHLLDLTAGKVVATDDYRHVTPETSYAYENLVASMQRPWSAAIYAITLLILTVHLAHGIWTVVSDLGGTGRRLRKIGVIVAGLVALVVLVGNILLPIAITTGVLS</sequence>
<reference evidence="9 10" key="1">
    <citation type="submission" date="2017-10" db="EMBL/GenBank/DDBJ databases">
        <title>Sequencing the genomes of 1000 actinobacteria strains.</title>
        <authorList>
            <person name="Klenk H.-P."/>
        </authorList>
    </citation>
    <scope>NUCLEOTIDE SEQUENCE [LARGE SCALE GENOMIC DNA]</scope>
    <source>
        <strain evidence="9 10">DSM 21574</strain>
    </source>
</reference>
<feature type="transmembrane region" description="Helical" evidence="8">
    <location>
        <begin position="170"/>
        <end position="193"/>
    </location>
</feature>
<comment type="caution">
    <text evidence="9">The sequence shown here is derived from an EMBL/GenBank/DDBJ whole genome shotgun (WGS) entry which is preliminary data.</text>
</comment>
<dbReference type="CDD" id="cd03498">
    <property type="entry name" value="SQR_TypeB_2_TM"/>
    <property type="match status" value="1"/>
</dbReference>
<evidence type="ECO:0000256" key="7">
    <source>
        <dbReference type="ARBA" id="ARBA00023136"/>
    </source>
</evidence>
<keyword evidence="10" id="KW-1185">Reference proteome</keyword>
<dbReference type="GO" id="GO:0046872">
    <property type="term" value="F:metal ion binding"/>
    <property type="evidence" value="ECO:0007669"/>
    <property type="project" value="UniProtKB-KW"/>
</dbReference>
<keyword evidence="4" id="KW-0479">Metal-binding</keyword>
<evidence type="ECO:0000256" key="5">
    <source>
        <dbReference type="ARBA" id="ARBA00022989"/>
    </source>
</evidence>
<feature type="transmembrane region" description="Helical" evidence="8">
    <location>
        <begin position="15"/>
        <end position="37"/>
    </location>
</feature>
<evidence type="ECO:0000256" key="2">
    <source>
        <dbReference type="ARBA" id="ARBA00022617"/>
    </source>
</evidence>
<keyword evidence="5 8" id="KW-1133">Transmembrane helix</keyword>
<keyword evidence="3 8" id="KW-0812">Transmembrane</keyword>
<dbReference type="InterPro" id="IPR034804">
    <property type="entry name" value="SQR/QFR_C/D"/>
</dbReference>
<dbReference type="InterPro" id="IPR011138">
    <property type="entry name" value="Cytochrome_b-558"/>
</dbReference>
<evidence type="ECO:0000256" key="3">
    <source>
        <dbReference type="ARBA" id="ARBA00022692"/>
    </source>
</evidence>
<dbReference type="AlphaFoldDB" id="A0A2A9EF69"/>
<dbReference type="EMBL" id="PDJH01000001">
    <property type="protein sequence ID" value="PFG36869.1"/>
    <property type="molecule type" value="Genomic_DNA"/>
</dbReference>
<dbReference type="Gene3D" id="1.20.1300.10">
    <property type="entry name" value="Fumarate reductase/succinate dehydrogenase, transmembrane subunit"/>
    <property type="match status" value="1"/>
</dbReference>
<feature type="transmembrane region" description="Helical" evidence="8">
    <location>
        <begin position="205"/>
        <end position="228"/>
    </location>
</feature>
<feature type="transmembrane region" description="Helical" evidence="8">
    <location>
        <begin position="71"/>
        <end position="92"/>
    </location>
</feature>
<proteinExistence type="predicted"/>
<evidence type="ECO:0000256" key="4">
    <source>
        <dbReference type="ARBA" id="ARBA00022723"/>
    </source>
</evidence>
<evidence type="ECO:0000313" key="10">
    <source>
        <dbReference type="Proteomes" id="UP000221394"/>
    </source>
</evidence>
<dbReference type="GO" id="GO:0016020">
    <property type="term" value="C:membrane"/>
    <property type="evidence" value="ECO:0007669"/>
    <property type="project" value="UniProtKB-SubCell"/>
</dbReference>
<keyword evidence="6" id="KW-0408">Iron</keyword>
<dbReference type="SUPFAM" id="SSF81343">
    <property type="entry name" value="Fumarate reductase respiratory complex transmembrane subunits"/>
    <property type="match status" value="1"/>
</dbReference>
<dbReference type="Proteomes" id="UP000221394">
    <property type="component" value="Unassembled WGS sequence"/>
</dbReference>
<accession>A0A2A9EF69</accession>
<evidence type="ECO:0000256" key="1">
    <source>
        <dbReference type="ARBA" id="ARBA00004370"/>
    </source>
</evidence>